<organism evidence="1 2">
    <name type="scientific">Lactuca saligna</name>
    <name type="common">Willowleaf lettuce</name>
    <dbReference type="NCBI Taxonomy" id="75948"/>
    <lineage>
        <taxon>Eukaryota</taxon>
        <taxon>Viridiplantae</taxon>
        <taxon>Streptophyta</taxon>
        <taxon>Embryophyta</taxon>
        <taxon>Tracheophyta</taxon>
        <taxon>Spermatophyta</taxon>
        <taxon>Magnoliopsida</taxon>
        <taxon>eudicotyledons</taxon>
        <taxon>Gunneridae</taxon>
        <taxon>Pentapetalae</taxon>
        <taxon>asterids</taxon>
        <taxon>campanulids</taxon>
        <taxon>Asterales</taxon>
        <taxon>Asteraceae</taxon>
        <taxon>Cichorioideae</taxon>
        <taxon>Cichorieae</taxon>
        <taxon>Lactucinae</taxon>
        <taxon>Lactuca</taxon>
    </lineage>
</organism>
<proteinExistence type="predicted"/>
<dbReference type="EMBL" id="OX465081">
    <property type="protein sequence ID" value="CAI9288365.1"/>
    <property type="molecule type" value="Genomic_DNA"/>
</dbReference>
<evidence type="ECO:0000313" key="2">
    <source>
        <dbReference type="Proteomes" id="UP001177003"/>
    </source>
</evidence>
<accession>A0AA35Z9D7</accession>
<evidence type="ECO:0000313" key="1">
    <source>
        <dbReference type="EMBL" id="CAI9288365.1"/>
    </source>
</evidence>
<dbReference type="PANTHER" id="PTHR23130">
    <property type="entry name" value="CYTOCHROME B561 AND DOMON DOMAIN-CONTAINING PROTEIN"/>
    <property type="match status" value="1"/>
</dbReference>
<dbReference type="PANTHER" id="PTHR23130:SF199">
    <property type="entry name" value="CYTOCHROME B561 AND DOMON DOMAIN-CONTAINING PROTEIN"/>
    <property type="match status" value="1"/>
</dbReference>
<reference evidence="1" key="1">
    <citation type="submission" date="2023-04" db="EMBL/GenBank/DDBJ databases">
        <authorList>
            <person name="Vijverberg K."/>
            <person name="Xiong W."/>
            <person name="Schranz E."/>
        </authorList>
    </citation>
    <scope>NUCLEOTIDE SEQUENCE</scope>
</reference>
<name>A0AA35Z9D7_LACSI</name>
<gene>
    <name evidence="1" type="ORF">LSALG_LOCUS27670</name>
</gene>
<dbReference type="AlphaFoldDB" id="A0AA35Z9D7"/>
<protein>
    <submittedName>
        <fullName evidence="1">Uncharacterized protein</fullName>
    </submittedName>
</protein>
<dbReference type="Proteomes" id="UP001177003">
    <property type="component" value="Chromosome 5"/>
</dbReference>
<sequence length="140" mass="15862">MGAMAARYLKVFKSANPSGFYIHVTCQASAYVVGVAEWATGVKLAFALLLRPKPENKYRFYWNIYHHATVIGLHYNLLAGHRPPFRSILSKVQRSDGINKKLVLFNHRLLSILNLLSAELMCKMDGFVLPPTESTEILKR</sequence>
<keyword evidence="2" id="KW-1185">Reference proteome</keyword>